<feature type="region of interest" description="Disordered" evidence="1">
    <location>
        <begin position="89"/>
        <end position="118"/>
    </location>
</feature>
<evidence type="ECO:0000313" key="3">
    <source>
        <dbReference type="Proteomes" id="UP000267821"/>
    </source>
</evidence>
<organism evidence="2 3">
    <name type="scientific">Terfezia boudieri ATCC MYA-4762</name>
    <dbReference type="NCBI Taxonomy" id="1051890"/>
    <lineage>
        <taxon>Eukaryota</taxon>
        <taxon>Fungi</taxon>
        <taxon>Dikarya</taxon>
        <taxon>Ascomycota</taxon>
        <taxon>Pezizomycotina</taxon>
        <taxon>Pezizomycetes</taxon>
        <taxon>Pezizales</taxon>
        <taxon>Pezizaceae</taxon>
        <taxon>Terfezia</taxon>
    </lineage>
</organism>
<evidence type="ECO:0000256" key="1">
    <source>
        <dbReference type="SAM" id="MobiDB-lite"/>
    </source>
</evidence>
<dbReference type="AlphaFoldDB" id="A0A3N4M334"/>
<dbReference type="Proteomes" id="UP000267821">
    <property type="component" value="Unassembled WGS sequence"/>
</dbReference>
<name>A0A3N4M334_9PEZI</name>
<keyword evidence="3" id="KW-1185">Reference proteome</keyword>
<proteinExistence type="predicted"/>
<dbReference type="InParanoid" id="A0A3N4M334"/>
<gene>
    <name evidence="2" type="ORF">L211DRAFT_144057</name>
</gene>
<protein>
    <submittedName>
        <fullName evidence="2">Uncharacterized protein</fullName>
    </submittedName>
</protein>
<dbReference type="EMBL" id="ML121540">
    <property type="protein sequence ID" value="RPB24715.1"/>
    <property type="molecule type" value="Genomic_DNA"/>
</dbReference>
<accession>A0A3N4M334</accession>
<feature type="compositionally biased region" description="Polar residues" evidence="1">
    <location>
        <begin position="89"/>
        <end position="112"/>
    </location>
</feature>
<sequence length="204" mass="22143">MEGDWCTYHNEPPPQTASIISVFHTLDNRAIVLPLPSTRILPPTSRTTPLVLRPSASGIRMGSLKEPCGTRAAGKPLPHSAYIPVLQPQQPVKSPDASCQITHPTRPSSTPAKSDADGSDALARLANELSPEEFPHSAIYRSVCVARRAHRPPPPPAPAFLSVTSKTFPPDCNRRVRLRLEKPSGTSSCMEQRFELGGGKKRNC</sequence>
<evidence type="ECO:0000313" key="2">
    <source>
        <dbReference type="EMBL" id="RPB24715.1"/>
    </source>
</evidence>
<reference evidence="2 3" key="1">
    <citation type="journal article" date="2018" name="Nat. Ecol. Evol.">
        <title>Pezizomycetes genomes reveal the molecular basis of ectomycorrhizal truffle lifestyle.</title>
        <authorList>
            <person name="Murat C."/>
            <person name="Payen T."/>
            <person name="Noel B."/>
            <person name="Kuo A."/>
            <person name="Morin E."/>
            <person name="Chen J."/>
            <person name="Kohler A."/>
            <person name="Krizsan K."/>
            <person name="Balestrini R."/>
            <person name="Da Silva C."/>
            <person name="Montanini B."/>
            <person name="Hainaut M."/>
            <person name="Levati E."/>
            <person name="Barry K.W."/>
            <person name="Belfiori B."/>
            <person name="Cichocki N."/>
            <person name="Clum A."/>
            <person name="Dockter R.B."/>
            <person name="Fauchery L."/>
            <person name="Guy J."/>
            <person name="Iotti M."/>
            <person name="Le Tacon F."/>
            <person name="Lindquist E.A."/>
            <person name="Lipzen A."/>
            <person name="Malagnac F."/>
            <person name="Mello A."/>
            <person name="Molinier V."/>
            <person name="Miyauchi S."/>
            <person name="Poulain J."/>
            <person name="Riccioni C."/>
            <person name="Rubini A."/>
            <person name="Sitrit Y."/>
            <person name="Splivallo R."/>
            <person name="Traeger S."/>
            <person name="Wang M."/>
            <person name="Zifcakova L."/>
            <person name="Wipf D."/>
            <person name="Zambonelli A."/>
            <person name="Paolocci F."/>
            <person name="Nowrousian M."/>
            <person name="Ottonello S."/>
            <person name="Baldrian P."/>
            <person name="Spatafora J.W."/>
            <person name="Henrissat B."/>
            <person name="Nagy L.G."/>
            <person name="Aury J.M."/>
            <person name="Wincker P."/>
            <person name="Grigoriev I.V."/>
            <person name="Bonfante P."/>
            <person name="Martin F.M."/>
        </authorList>
    </citation>
    <scope>NUCLEOTIDE SEQUENCE [LARGE SCALE GENOMIC DNA]</scope>
    <source>
        <strain evidence="2 3">ATCC MYA-4762</strain>
    </source>
</reference>